<gene>
    <name evidence="1" type="primary">hynS</name>
</gene>
<dbReference type="AlphaFoldDB" id="Q3V6B5"/>
<evidence type="ECO:0000313" key="1">
    <source>
        <dbReference type="EMBL" id="BAE44400.1"/>
    </source>
</evidence>
<feature type="non-terminal residue" evidence="1">
    <location>
        <position position="1"/>
    </location>
</feature>
<dbReference type="EMBL" id="AB206664">
    <property type="protein sequence ID" value="BAE44400.1"/>
    <property type="molecule type" value="Genomic_DNA"/>
</dbReference>
<sequence>EPDFWDTYAFERPIDDTTIVVASNSIDTKIDRSSFGVVAATEIGAGIYAAATALEKKRADKGEA</sequence>
<organism evidence="1">
    <name type="scientific">Hydrogenimonas thermophila</name>
    <dbReference type="NCBI Taxonomy" id="223786"/>
    <lineage>
        <taxon>Bacteria</taxon>
        <taxon>Pseudomonadati</taxon>
        <taxon>Campylobacterota</taxon>
        <taxon>Epsilonproteobacteria</taxon>
        <taxon>Campylobacterales</taxon>
        <taxon>Hydrogenimonadaceae</taxon>
        <taxon>Hydrogenimonas</taxon>
    </lineage>
</organism>
<name>Q3V6B5_9BACT</name>
<proteinExistence type="predicted"/>
<protein>
    <submittedName>
        <fullName evidence="1">Hydrogen-uptake [NiFe] hydrogenase small subunit</fullName>
    </submittedName>
</protein>
<accession>Q3V6B5</accession>
<reference evidence="1" key="1">
    <citation type="journal article" date="2005" name="Appl. Environ. Microbiol.">
        <title>Enzymatic and genetic characterization of carbon and energy metabolisms by deep-sea hydrothermal chemolithoautotrophic isolates of Epsilonproteobacteria.</title>
        <authorList>
            <person name="Takai K."/>
            <person name="Campbell B.J."/>
            <person name="Cary S.C."/>
            <person name="Suzuki M."/>
            <person name="Oida H."/>
            <person name="Nunoura T."/>
            <person name="Hirayama H."/>
            <person name="Nakagawa S."/>
            <person name="Suzuki Y."/>
            <person name="Inagaki F."/>
            <person name="Horikoshi K."/>
        </authorList>
    </citation>
    <scope>NUCLEOTIDE SEQUENCE</scope>
    <source>
        <strain evidence="1">EP1-55-1%</strain>
    </source>
</reference>